<evidence type="ECO:0000313" key="1">
    <source>
        <dbReference type="EMBL" id="KAJ0098327.1"/>
    </source>
</evidence>
<keyword evidence="2" id="KW-1185">Reference proteome</keyword>
<sequence length="244" mass="27946">MLSAQRIKLETSITIIPSSAEEIANNDDLLIELLIRLPFKSLLIFNSVSKHWLSLISDPDFSDRSLIPRPTSDLFLCNIDHSEYDFIILNSSSSRKPLQLLTLGDDSSKIMVLHSCIGLLLCCSLKVKEFSRYLNLKYFDNYHVFNPTAKQYTMLPPIRARTRVFRAILGIFLAFDPSKSPHCKAIYVRRGGVFWNGAVHWINFRLKSLYLDIEEEKVGEMPMPPTPDGFAHRSFSYFGESRGH</sequence>
<name>A0ACC1BHM9_9ROSI</name>
<protein>
    <submittedName>
        <fullName evidence="1">Uncharacterized protein</fullName>
    </submittedName>
</protein>
<dbReference type="EMBL" id="CM047900">
    <property type="protein sequence ID" value="KAJ0098327.1"/>
    <property type="molecule type" value="Genomic_DNA"/>
</dbReference>
<evidence type="ECO:0000313" key="2">
    <source>
        <dbReference type="Proteomes" id="UP001164250"/>
    </source>
</evidence>
<dbReference type="Proteomes" id="UP001164250">
    <property type="component" value="Chromosome 4"/>
</dbReference>
<comment type="caution">
    <text evidence="1">The sequence shown here is derived from an EMBL/GenBank/DDBJ whole genome shotgun (WGS) entry which is preliminary data.</text>
</comment>
<organism evidence="1 2">
    <name type="scientific">Pistacia atlantica</name>
    <dbReference type="NCBI Taxonomy" id="434234"/>
    <lineage>
        <taxon>Eukaryota</taxon>
        <taxon>Viridiplantae</taxon>
        <taxon>Streptophyta</taxon>
        <taxon>Embryophyta</taxon>
        <taxon>Tracheophyta</taxon>
        <taxon>Spermatophyta</taxon>
        <taxon>Magnoliopsida</taxon>
        <taxon>eudicotyledons</taxon>
        <taxon>Gunneridae</taxon>
        <taxon>Pentapetalae</taxon>
        <taxon>rosids</taxon>
        <taxon>malvids</taxon>
        <taxon>Sapindales</taxon>
        <taxon>Anacardiaceae</taxon>
        <taxon>Pistacia</taxon>
    </lineage>
</organism>
<proteinExistence type="predicted"/>
<gene>
    <name evidence="1" type="ORF">Patl1_20704</name>
</gene>
<reference evidence="2" key="1">
    <citation type="journal article" date="2023" name="G3 (Bethesda)">
        <title>Genome assembly and association tests identify interacting loci associated with vigor, precocity, and sex in interspecific pistachio rootstocks.</title>
        <authorList>
            <person name="Palmer W."/>
            <person name="Jacygrad E."/>
            <person name="Sagayaradj S."/>
            <person name="Cavanaugh K."/>
            <person name="Han R."/>
            <person name="Bertier L."/>
            <person name="Beede B."/>
            <person name="Kafkas S."/>
            <person name="Golino D."/>
            <person name="Preece J."/>
            <person name="Michelmore R."/>
        </authorList>
    </citation>
    <scope>NUCLEOTIDE SEQUENCE [LARGE SCALE GENOMIC DNA]</scope>
</reference>
<accession>A0ACC1BHM9</accession>